<comment type="cofactor">
    <cofactor evidence="8 10">
        <name>Zn(2+)</name>
        <dbReference type="ChEBI" id="CHEBI:29105"/>
    </cofactor>
    <text evidence="8 10">Binds 1 zinc ion per subunit.</text>
</comment>
<feature type="region of interest" description="Disordered" evidence="11">
    <location>
        <begin position="1"/>
        <end position="36"/>
    </location>
</feature>
<feature type="transmembrane region" description="Helical" evidence="10">
    <location>
        <begin position="58"/>
        <end position="79"/>
    </location>
</feature>
<keyword evidence="2 10" id="KW-0645">Protease</keyword>
<feature type="active site" description="Proton acceptor" evidence="7">
    <location>
        <position position="412"/>
    </location>
</feature>
<evidence type="ECO:0000256" key="6">
    <source>
        <dbReference type="ARBA" id="ARBA00023049"/>
    </source>
</evidence>
<dbReference type="Proteomes" id="UP000316726">
    <property type="component" value="Chromosome 1"/>
</dbReference>
<evidence type="ECO:0000313" key="14">
    <source>
        <dbReference type="EMBL" id="QDZ17884.1"/>
    </source>
</evidence>
<keyword evidence="10 14" id="KW-0031">Aminopeptidase</keyword>
<feature type="domain" description="Aminopeptidase N-like N-terminal" evidence="13">
    <location>
        <begin position="108"/>
        <end position="304"/>
    </location>
</feature>
<dbReference type="Pfam" id="PF01433">
    <property type="entry name" value="Peptidase_M1"/>
    <property type="match status" value="1"/>
</dbReference>
<dbReference type="InterPro" id="IPR001930">
    <property type="entry name" value="Peptidase_M1"/>
</dbReference>
<dbReference type="SUPFAM" id="SSF63737">
    <property type="entry name" value="Leukotriene A4 hydrolase N-terminal domain"/>
    <property type="match status" value="1"/>
</dbReference>
<dbReference type="STRING" id="1764295.A0A5B8MCS4"/>
<keyword evidence="6 10" id="KW-0482">Metalloprotease</keyword>
<keyword evidence="4 10" id="KW-0378">Hydrolase</keyword>
<name>A0A5B8MCS4_9CHLO</name>
<dbReference type="GO" id="GO:0005615">
    <property type="term" value="C:extracellular space"/>
    <property type="evidence" value="ECO:0007669"/>
    <property type="project" value="TreeGrafter"/>
</dbReference>
<comment type="similarity">
    <text evidence="1 10">Belongs to the peptidase M1 family.</text>
</comment>
<feature type="binding site" evidence="8">
    <location>
        <position position="434"/>
    </location>
    <ligand>
        <name>Zn(2+)</name>
        <dbReference type="ChEBI" id="CHEBI:29105"/>
        <note>catalytic</note>
    </ligand>
</feature>
<dbReference type="EMBL" id="CP031034">
    <property type="protein sequence ID" value="QDZ17884.1"/>
    <property type="molecule type" value="Genomic_DNA"/>
</dbReference>
<feature type="domain" description="Peptidase M1 membrane alanine aminopeptidase" evidence="12">
    <location>
        <begin position="341"/>
        <end position="561"/>
    </location>
</feature>
<sequence length="807" mass="87641">MEEATGGRGGEGVEEEGEKLLRGEEVKSDDNNVDVGNLEIQLEPETGRTSSRKGKRTFGIVAVAVGALVLIGVLGSLSVRSASASVDERVASLCGSNPDDLPALLVRPEHYEINLTIAEPTSAEVVGGFGGKMRLRARASEASARCLALHAVNMTLNDVMVRRESGGTIVSCTAGVCSGGVSLVYTSSAVVFLPGSGVFDGLGDEVILLETSYQASFGERSGLYKAQLSSKPREAVTVTQLETKGARQVFPSVDEPGSKATFRITIDVPSELVALSNMDVAEARVADGRQSKTFETTPVMSPYLLALAIGEFHSLDSEMNDGTLVKVWSTTEQDLETLEVALDASVKALEFYTSWTDQKMRDFKKFDLVAVPGRGGAMENWGLLLFDERRFLVNVTDGFYERLECYDVTCHEIAHQWMGNLVTAASWDDISFNEGFATFMEYKCLSSLGIGPFGSSLLFEVALTPLSGKLGVHFPGARSQALAYDVGEKAHPLVGDHFDKISYSKGAAVVSMIEAIAESLSPGSFQSGIRSCLREKAYSTTTYRDMLACAFQLHDPAILALADYWVFEDSYPVISKPEGGVIARYLDRDWVPPTAFMLPLRSWDQEKNIVNTDMVLVSSSFTPLPENVASNLEGTILNYGGRGYFRVVHNLSDYREMLRAAAKDGGPETIVTLARMVDDLIHLVDDGLVDGSVLLRFSGELESLRECNSSNAELCFGVVLPVLRELRLWEMFCNSSKATSVDIAKTLFLSNSSADGIFLELVNEHLAALGRSDFAFCNDESEKCDVGLDRKAEWLEKSVGKTVCDLL</sequence>
<keyword evidence="15" id="KW-1185">Reference proteome</keyword>
<accession>A0A5B8MCS4</accession>
<evidence type="ECO:0000256" key="9">
    <source>
        <dbReference type="PIRSR" id="PIRSR634016-4"/>
    </source>
</evidence>
<evidence type="ECO:0000256" key="11">
    <source>
        <dbReference type="SAM" id="MobiDB-lite"/>
    </source>
</evidence>
<dbReference type="SUPFAM" id="SSF55486">
    <property type="entry name" value="Metalloproteases ('zincins'), catalytic domain"/>
    <property type="match status" value="1"/>
</dbReference>
<evidence type="ECO:0000256" key="4">
    <source>
        <dbReference type="ARBA" id="ARBA00022801"/>
    </source>
</evidence>
<dbReference type="InterPro" id="IPR042097">
    <property type="entry name" value="Aminopeptidase_N-like_N_sf"/>
</dbReference>
<dbReference type="PANTHER" id="PTHR11533:SF299">
    <property type="entry name" value="AMINOPEPTIDASE"/>
    <property type="match status" value="1"/>
</dbReference>
<dbReference type="PANTHER" id="PTHR11533">
    <property type="entry name" value="PROTEASE M1 ZINC METALLOPROTEASE"/>
    <property type="match status" value="1"/>
</dbReference>
<dbReference type="GO" id="GO:0043171">
    <property type="term" value="P:peptide catabolic process"/>
    <property type="evidence" value="ECO:0007669"/>
    <property type="project" value="TreeGrafter"/>
</dbReference>
<evidence type="ECO:0000256" key="8">
    <source>
        <dbReference type="PIRSR" id="PIRSR634016-3"/>
    </source>
</evidence>
<keyword evidence="5 8" id="KW-0862">Zinc</keyword>
<evidence type="ECO:0000256" key="7">
    <source>
        <dbReference type="PIRSR" id="PIRSR634016-1"/>
    </source>
</evidence>
<dbReference type="GO" id="GO:0005737">
    <property type="term" value="C:cytoplasm"/>
    <property type="evidence" value="ECO:0007669"/>
    <property type="project" value="TreeGrafter"/>
</dbReference>
<proteinExistence type="inferred from homology"/>
<feature type="binding site" evidence="8">
    <location>
        <position position="415"/>
    </location>
    <ligand>
        <name>Zn(2+)</name>
        <dbReference type="ChEBI" id="CHEBI:29105"/>
        <note>catalytic</note>
    </ligand>
</feature>
<dbReference type="GO" id="GO:0008270">
    <property type="term" value="F:zinc ion binding"/>
    <property type="evidence" value="ECO:0007669"/>
    <property type="project" value="UniProtKB-UniRule"/>
</dbReference>
<dbReference type="Gene3D" id="1.10.390.10">
    <property type="entry name" value="Neutral Protease Domain 2"/>
    <property type="match status" value="1"/>
</dbReference>
<dbReference type="PRINTS" id="PR00756">
    <property type="entry name" value="ALADIPTASE"/>
</dbReference>
<dbReference type="Pfam" id="PF17900">
    <property type="entry name" value="Peptidase_M1_N"/>
    <property type="match status" value="1"/>
</dbReference>
<evidence type="ECO:0000256" key="3">
    <source>
        <dbReference type="ARBA" id="ARBA00022723"/>
    </source>
</evidence>
<keyword evidence="10" id="KW-0472">Membrane</keyword>
<evidence type="ECO:0000259" key="12">
    <source>
        <dbReference type="Pfam" id="PF01433"/>
    </source>
</evidence>
<dbReference type="GO" id="GO:0042277">
    <property type="term" value="F:peptide binding"/>
    <property type="evidence" value="ECO:0007669"/>
    <property type="project" value="TreeGrafter"/>
</dbReference>
<feature type="compositionally biased region" description="Gly residues" evidence="11">
    <location>
        <begin position="1"/>
        <end position="10"/>
    </location>
</feature>
<keyword evidence="3 8" id="KW-0479">Metal-binding</keyword>
<dbReference type="InterPro" id="IPR027268">
    <property type="entry name" value="Peptidase_M4/M1_CTD_sf"/>
</dbReference>
<dbReference type="InterPro" id="IPR014782">
    <property type="entry name" value="Peptidase_M1_dom"/>
</dbReference>
<dbReference type="InterPro" id="IPR034016">
    <property type="entry name" value="M1_APN-typ"/>
</dbReference>
<dbReference type="Gene3D" id="2.60.40.1730">
    <property type="entry name" value="tricorn interacting facor f3 domain"/>
    <property type="match status" value="1"/>
</dbReference>
<evidence type="ECO:0000313" key="15">
    <source>
        <dbReference type="Proteomes" id="UP000316726"/>
    </source>
</evidence>
<keyword evidence="10" id="KW-0812">Transmembrane</keyword>
<dbReference type="AlphaFoldDB" id="A0A5B8MCS4"/>
<dbReference type="InterPro" id="IPR045357">
    <property type="entry name" value="Aminopeptidase_N-like_N"/>
</dbReference>
<dbReference type="InterPro" id="IPR050344">
    <property type="entry name" value="Peptidase_M1_aminopeptidases"/>
</dbReference>
<protein>
    <recommendedName>
        <fullName evidence="10">Aminopeptidase</fullName>
        <ecNumber evidence="10">3.4.11.-</ecNumber>
    </recommendedName>
</protein>
<dbReference type="CDD" id="cd09601">
    <property type="entry name" value="M1_APN-Q_like"/>
    <property type="match status" value="1"/>
</dbReference>
<dbReference type="GO" id="GO:0016020">
    <property type="term" value="C:membrane"/>
    <property type="evidence" value="ECO:0007669"/>
    <property type="project" value="TreeGrafter"/>
</dbReference>
<feature type="binding site" evidence="8">
    <location>
        <position position="411"/>
    </location>
    <ligand>
        <name>Zn(2+)</name>
        <dbReference type="ChEBI" id="CHEBI:29105"/>
        <note>catalytic</note>
    </ligand>
</feature>
<evidence type="ECO:0000256" key="2">
    <source>
        <dbReference type="ARBA" id="ARBA00022670"/>
    </source>
</evidence>
<gene>
    <name evidence="14" type="ORF">A3770_01p04020</name>
</gene>
<organism evidence="14 15">
    <name type="scientific">Chloropicon primus</name>
    <dbReference type="NCBI Taxonomy" id="1764295"/>
    <lineage>
        <taxon>Eukaryota</taxon>
        <taxon>Viridiplantae</taxon>
        <taxon>Chlorophyta</taxon>
        <taxon>Chloropicophyceae</taxon>
        <taxon>Chloropicales</taxon>
        <taxon>Chloropicaceae</taxon>
        <taxon>Chloropicon</taxon>
    </lineage>
</organism>
<dbReference type="EC" id="3.4.11.-" evidence="10"/>
<evidence type="ECO:0000256" key="5">
    <source>
        <dbReference type="ARBA" id="ARBA00022833"/>
    </source>
</evidence>
<feature type="site" description="Transition state stabilizer" evidence="9">
    <location>
        <position position="503"/>
    </location>
</feature>
<feature type="compositionally biased region" description="Basic and acidic residues" evidence="11">
    <location>
        <begin position="18"/>
        <end position="30"/>
    </location>
</feature>
<dbReference type="GO" id="GO:0070006">
    <property type="term" value="F:metalloaminopeptidase activity"/>
    <property type="evidence" value="ECO:0007669"/>
    <property type="project" value="TreeGrafter"/>
</dbReference>
<reference evidence="14 15" key="1">
    <citation type="submission" date="2018-07" db="EMBL/GenBank/DDBJ databases">
        <title>The complete nuclear genome of the prasinophyte Chloropicon primus (CCMP1205).</title>
        <authorList>
            <person name="Pombert J.-F."/>
            <person name="Otis C."/>
            <person name="Turmel M."/>
            <person name="Lemieux C."/>
        </authorList>
    </citation>
    <scope>NUCLEOTIDE SEQUENCE [LARGE SCALE GENOMIC DNA]</scope>
    <source>
        <strain evidence="14 15">CCMP1205</strain>
    </source>
</reference>
<dbReference type="OrthoDB" id="509583at2759"/>
<evidence type="ECO:0000256" key="10">
    <source>
        <dbReference type="RuleBase" id="RU364040"/>
    </source>
</evidence>
<evidence type="ECO:0000256" key="1">
    <source>
        <dbReference type="ARBA" id="ARBA00010136"/>
    </source>
</evidence>
<evidence type="ECO:0000259" key="13">
    <source>
        <dbReference type="Pfam" id="PF17900"/>
    </source>
</evidence>
<dbReference type="GO" id="GO:0006508">
    <property type="term" value="P:proteolysis"/>
    <property type="evidence" value="ECO:0007669"/>
    <property type="project" value="UniProtKB-KW"/>
</dbReference>
<keyword evidence="10" id="KW-1133">Transmembrane helix</keyword>